<dbReference type="Proteomes" id="UP000794436">
    <property type="component" value="Unassembled WGS sequence"/>
</dbReference>
<evidence type="ECO:0000256" key="1">
    <source>
        <dbReference type="ARBA" id="ARBA00004141"/>
    </source>
</evidence>
<dbReference type="Gene3D" id="1.20.1250.20">
    <property type="entry name" value="MFS general substrate transporter like domains"/>
    <property type="match status" value="1"/>
</dbReference>
<proteinExistence type="inferred from homology"/>
<feature type="transmembrane region" description="Helical" evidence="7">
    <location>
        <begin position="35"/>
        <end position="57"/>
    </location>
</feature>
<evidence type="ECO:0000256" key="5">
    <source>
        <dbReference type="ARBA" id="ARBA00023136"/>
    </source>
</evidence>
<dbReference type="AlphaFoldDB" id="A0A8K1CAZ1"/>
<keyword evidence="6" id="KW-0813">Transport</keyword>
<dbReference type="InterPro" id="IPR018456">
    <property type="entry name" value="PTR2_symporter_CS"/>
</dbReference>
<feature type="transmembrane region" description="Helical" evidence="7">
    <location>
        <begin position="432"/>
        <end position="449"/>
    </location>
</feature>
<keyword evidence="5 7" id="KW-0472">Membrane</keyword>
<sequence>MSDEKQQPPKAPAAKHEQTPLLLQTTSDKAPVRSVFLSVCSFILAAEFCLCLAYAAFTGSLPIFFRKSLGVSSVLATELNNVLRSLFNLTPILGAYIADTHLGRFQTIAVFGIVYLVGLVLCTLSSLPSISSMPLFMIGLYGGVAFGAGGIKPNVVVLGADQFDLSIPSQRDEKASFFNWFYWSINIGSFISYALLSNLSVNGYPPYIPEEYGFIAAFVFATVIFAVGLGVFYSGKPRYRRLPPQGSALHAFTAVLRQAGGRTRQGKLVLSGALAFIPGIVLTTVSYFISDQSTWHMGLALAGAGCVLYGILVLISSGKSTDWLQSASVANGGSHTPREVKDVRLVLRLMPYLSILIMFWAVYSQMQSNFLLQGCQMDLRLNTNTDAPTLLSSSMLSILNSGAILVFIPLFDRLFYPLVQTLGIRLTLLRKIGAGLFFAALAMGSAGLVEQTRKRRPQVPGIGSNCASVGEFLPMSEISVWWQSLQYLLIGISEILTSITSYDLFYTEVPESMRSVCQSLNLLSITLGYIVSGALNSIFSFWVTSDLNQGHLEYIYYLLSLLILVNLGAFVHVSRSFQYHVPPSDVDSASRLVTGFSPAVARATRSILGRFRPLRRQQSTPSATAA</sequence>
<comment type="subcellular location">
    <subcellularLocation>
        <location evidence="1 6">Membrane</location>
        <topology evidence="1 6">Multi-pass membrane protein</topology>
    </subcellularLocation>
</comment>
<keyword evidence="9" id="KW-1185">Reference proteome</keyword>
<evidence type="ECO:0000256" key="2">
    <source>
        <dbReference type="ARBA" id="ARBA00005982"/>
    </source>
</evidence>
<reference evidence="8" key="1">
    <citation type="submission" date="2019-03" db="EMBL/GenBank/DDBJ databases">
        <title>Long read genome sequence of the mycoparasitic Pythium oligandrum ATCC 38472 isolated from sugarbeet rhizosphere.</title>
        <authorList>
            <person name="Gaulin E."/>
        </authorList>
    </citation>
    <scope>NUCLEOTIDE SEQUENCE</scope>
    <source>
        <strain evidence="8">ATCC 38472_TT</strain>
    </source>
</reference>
<feature type="transmembrane region" description="Helical" evidence="7">
    <location>
        <begin position="390"/>
        <end position="411"/>
    </location>
</feature>
<dbReference type="SUPFAM" id="SSF103473">
    <property type="entry name" value="MFS general substrate transporter"/>
    <property type="match status" value="2"/>
</dbReference>
<dbReference type="InterPro" id="IPR000109">
    <property type="entry name" value="POT_fam"/>
</dbReference>
<gene>
    <name evidence="8" type="ORF">Poli38472_004705</name>
</gene>
<feature type="transmembrane region" description="Helical" evidence="7">
    <location>
        <begin position="212"/>
        <end position="233"/>
    </location>
</feature>
<evidence type="ECO:0000256" key="3">
    <source>
        <dbReference type="ARBA" id="ARBA00022692"/>
    </source>
</evidence>
<dbReference type="OrthoDB" id="8904098at2759"/>
<feature type="transmembrane region" description="Helical" evidence="7">
    <location>
        <begin position="295"/>
        <end position="315"/>
    </location>
</feature>
<evidence type="ECO:0000313" key="8">
    <source>
        <dbReference type="EMBL" id="TMW59636.1"/>
    </source>
</evidence>
<comment type="similarity">
    <text evidence="2 6">Belongs to the major facilitator superfamily. Proton-dependent oligopeptide transporter (POT/PTR) (TC 2.A.17) family.</text>
</comment>
<feature type="transmembrane region" description="Helical" evidence="7">
    <location>
        <begin position="519"/>
        <end position="542"/>
    </location>
</feature>
<dbReference type="GO" id="GO:0022857">
    <property type="term" value="F:transmembrane transporter activity"/>
    <property type="evidence" value="ECO:0007669"/>
    <property type="project" value="InterPro"/>
</dbReference>
<organism evidence="8 9">
    <name type="scientific">Pythium oligandrum</name>
    <name type="common">Mycoparasitic fungus</name>
    <dbReference type="NCBI Taxonomy" id="41045"/>
    <lineage>
        <taxon>Eukaryota</taxon>
        <taxon>Sar</taxon>
        <taxon>Stramenopiles</taxon>
        <taxon>Oomycota</taxon>
        <taxon>Peronosporomycetes</taxon>
        <taxon>Pythiales</taxon>
        <taxon>Pythiaceae</taxon>
        <taxon>Pythium</taxon>
    </lineage>
</organism>
<keyword evidence="3 6" id="KW-0812">Transmembrane</keyword>
<feature type="transmembrane region" description="Helical" evidence="7">
    <location>
        <begin position="108"/>
        <end position="130"/>
    </location>
</feature>
<dbReference type="GO" id="GO:0016020">
    <property type="term" value="C:membrane"/>
    <property type="evidence" value="ECO:0007669"/>
    <property type="project" value="UniProtKB-SubCell"/>
</dbReference>
<dbReference type="Pfam" id="PF00854">
    <property type="entry name" value="PTR2"/>
    <property type="match status" value="1"/>
</dbReference>
<dbReference type="GO" id="GO:0006857">
    <property type="term" value="P:oligopeptide transport"/>
    <property type="evidence" value="ECO:0007669"/>
    <property type="project" value="InterPro"/>
</dbReference>
<dbReference type="InterPro" id="IPR036259">
    <property type="entry name" value="MFS_trans_sf"/>
</dbReference>
<feature type="transmembrane region" description="Helical" evidence="7">
    <location>
        <begin position="554"/>
        <end position="573"/>
    </location>
</feature>
<evidence type="ECO:0000256" key="4">
    <source>
        <dbReference type="ARBA" id="ARBA00022989"/>
    </source>
</evidence>
<feature type="transmembrane region" description="Helical" evidence="7">
    <location>
        <begin position="345"/>
        <end position="363"/>
    </location>
</feature>
<comment type="caution">
    <text evidence="8">The sequence shown here is derived from an EMBL/GenBank/DDBJ whole genome shotgun (WGS) entry which is preliminary data.</text>
</comment>
<dbReference type="PROSITE" id="PS01023">
    <property type="entry name" value="PTR2_2"/>
    <property type="match status" value="1"/>
</dbReference>
<feature type="transmembrane region" description="Helical" evidence="7">
    <location>
        <begin position="136"/>
        <end position="159"/>
    </location>
</feature>
<dbReference type="EMBL" id="SPLM01000109">
    <property type="protein sequence ID" value="TMW59636.1"/>
    <property type="molecule type" value="Genomic_DNA"/>
</dbReference>
<feature type="transmembrane region" description="Helical" evidence="7">
    <location>
        <begin position="268"/>
        <end position="289"/>
    </location>
</feature>
<name>A0A8K1CAZ1_PYTOL</name>
<dbReference type="PANTHER" id="PTHR11654">
    <property type="entry name" value="OLIGOPEPTIDE TRANSPORTER-RELATED"/>
    <property type="match status" value="1"/>
</dbReference>
<feature type="transmembrane region" description="Helical" evidence="7">
    <location>
        <begin position="485"/>
        <end position="507"/>
    </location>
</feature>
<feature type="transmembrane region" description="Helical" evidence="7">
    <location>
        <begin position="180"/>
        <end position="200"/>
    </location>
</feature>
<keyword evidence="4 7" id="KW-1133">Transmembrane helix</keyword>
<evidence type="ECO:0000313" key="9">
    <source>
        <dbReference type="Proteomes" id="UP000794436"/>
    </source>
</evidence>
<accession>A0A8K1CAZ1</accession>
<evidence type="ECO:0000256" key="6">
    <source>
        <dbReference type="RuleBase" id="RU003755"/>
    </source>
</evidence>
<evidence type="ECO:0000256" key="7">
    <source>
        <dbReference type="SAM" id="Phobius"/>
    </source>
</evidence>
<protein>
    <submittedName>
        <fullName evidence="8">Uncharacterized protein</fullName>
    </submittedName>
</protein>